<proteinExistence type="predicted"/>
<reference evidence="1" key="1">
    <citation type="submission" date="2019-08" db="EMBL/GenBank/DDBJ databases">
        <authorList>
            <person name="Kucharzyk K."/>
            <person name="Murdoch R.W."/>
            <person name="Higgins S."/>
            <person name="Loffler F."/>
        </authorList>
    </citation>
    <scope>NUCLEOTIDE SEQUENCE</scope>
</reference>
<protein>
    <submittedName>
        <fullName evidence="1">Uncharacterized protein</fullName>
    </submittedName>
</protein>
<dbReference type="EMBL" id="VSSQ01049739">
    <property type="protein sequence ID" value="MPN03820.1"/>
    <property type="molecule type" value="Genomic_DNA"/>
</dbReference>
<accession>A0A645ER48</accession>
<dbReference type="AlphaFoldDB" id="A0A645ER48"/>
<comment type="caution">
    <text evidence="1">The sequence shown here is derived from an EMBL/GenBank/DDBJ whole genome shotgun (WGS) entry which is preliminary data.</text>
</comment>
<organism evidence="1">
    <name type="scientific">bioreactor metagenome</name>
    <dbReference type="NCBI Taxonomy" id="1076179"/>
    <lineage>
        <taxon>unclassified sequences</taxon>
        <taxon>metagenomes</taxon>
        <taxon>ecological metagenomes</taxon>
    </lineage>
</organism>
<gene>
    <name evidence="1" type="ORF">SDC9_151054</name>
</gene>
<evidence type="ECO:0000313" key="1">
    <source>
        <dbReference type="EMBL" id="MPN03820.1"/>
    </source>
</evidence>
<name>A0A645ER48_9ZZZZ</name>
<sequence>MQRVDGRRPGEFRVECQAEAVFPGRNDRLGHRRRGRADIHGRGQGKSVLIEFLFPVFPAFVDGGGPARRIVLDEELGVADPERPVPAEFDAFRQLRRRKRQGGNCRQA</sequence>